<sequence length="65" mass="7654">MLSQAGARAAAARTRCSGQFQSMRFLRSMPFPDRWAPFFEPTMRLNDVYAYPTKHFDFHARQLRL</sequence>
<geneLocation type="plasmid" evidence="1 2">
    <name>pASPHE301</name>
</geneLocation>
<evidence type="ECO:0000313" key="2">
    <source>
        <dbReference type="Proteomes" id="UP000008639"/>
    </source>
</evidence>
<accession>F0MCC9</accession>
<name>F0MCC9_PSEPM</name>
<dbReference type="RefSeq" id="WP_013603047.1">
    <property type="nucleotide sequence ID" value="NC_015146.1"/>
</dbReference>
<dbReference type="HOGENOM" id="CLU_2840216_0_0_11"/>
<proteinExistence type="predicted"/>
<gene>
    <name evidence="1" type="ordered locus">Asphe3_41150</name>
</gene>
<dbReference type="KEGG" id="apn:Asphe3_41150"/>
<protein>
    <submittedName>
        <fullName evidence="1">Uncharacterized protein</fullName>
    </submittedName>
</protein>
<dbReference type="EMBL" id="CP002380">
    <property type="protein sequence ID" value="ADX75180.1"/>
    <property type="molecule type" value="Genomic_DNA"/>
</dbReference>
<organism evidence="1 2">
    <name type="scientific">Pseudarthrobacter phenanthrenivorans (strain DSM 18606 / JCM 16027 / LMG 23796 / Sphe3)</name>
    <name type="common">Arthrobacter phenanthrenivorans</name>
    <dbReference type="NCBI Taxonomy" id="930171"/>
    <lineage>
        <taxon>Bacteria</taxon>
        <taxon>Bacillati</taxon>
        <taxon>Actinomycetota</taxon>
        <taxon>Actinomycetes</taxon>
        <taxon>Micrococcales</taxon>
        <taxon>Micrococcaceae</taxon>
        <taxon>Pseudarthrobacter</taxon>
    </lineage>
</organism>
<reference evidence="2" key="1">
    <citation type="journal article" date="2011" name="Stand. Genomic Sci.">
        <title>Complete genome sequence of Arthrobacter phenanthrenivorans type strain (Sphe3).</title>
        <authorList>
            <person name="Kallimanis A."/>
            <person name="Labutti K.M."/>
            <person name="Lapidus A."/>
            <person name="Clum A."/>
            <person name="Lykidis A."/>
            <person name="Mavromatis K."/>
            <person name="Pagani I."/>
            <person name="Liolios K."/>
            <person name="Ivanova N."/>
            <person name="Goodwin L."/>
            <person name="Pitluck S."/>
            <person name="Chen A."/>
            <person name="Palaniappan K."/>
            <person name="Markowitz V."/>
            <person name="Bristow J."/>
            <person name="Velentzas A.D."/>
            <person name="Perisynakis A."/>
            <person name="Ouzounis C.C."/>
            <person name="Kyrpides N.C."/>
            <person name="Koukkou A.I."/>
            <person name="Drainas C."/>
        </authorList>
    </citation>
    <scope>NUCLEOTIDE SEQUENCE [LARGE SCALE GENOMIC DNA]</scope>
    <source>
        <strain evidence="2">DSM 18606 / JCM 16027 / LMG 23796 / Sphe3</strain>
        <plasmid evidence="2">Plasmid pASPHE301</plasmid>
    </source>
</reference>
<keyword evidence="1" id="KW-0614">Plasmid</keyword>
<dbReference type="OrthoDB" id="4196751at2"/>
<evidence type="ECO:0000313" key="1">
    <source>
        <dbReference type="EMBL" id="ADX75180.1"/>
    </source>
</evidence>
<dbReference type="Proteomes" id="UP000008639">
    <property type="component" value="Plasmid pASPHE301"/>
</dbReference>
<dbReference type="AlphaFoldDB" id="F0MCC9"/>